<reference evidence="1" key="1">
    <citation type="submission" date="2021-06" db="EMBL/GenBank/DDBJ databases">
        <authorList>
            <person name="Kallberg Y."/>
            <person name="Tangrot J."/>
            <person name="Rosling A."/>
        </authorList>
    </citation>
    <scope>NUCLEOTIDE SEQUENCE</scope>
    <source>
        <strain evidence="1">MA461A</strain>
    </source>
</reference>
<evidence type="ECO:0000313" key="2">
    <source>
        <dbReference type="Proteomes" id="UP000789920"/>
    </source>
</evidence>
<dbReference type="Proteomes" id="UP000789920">
    <property type="component" value="Unassembled WGS sequence"/>
</dbReference>
<feature type="non-terminal residue" evidence="1">
    <location>
        <position position="1"/>
    </location>
</feature>
<gene>
    <name evidence="1" type="ORF">RPERSI_LOCUS4865</name>
</gene>
<comment type="caution">
    <text evidence="1">The sequence shown here is derived from an EMBL/GenBank/DDBJ whole genome shotgun (WGS) entry which is preliminary data.</text>
</comment>
<sequence length="133" mass="15485">IAIYLEINRDGWWTCDDLVNQVVECAIPIFERIHLNKIALFMFDNSSNYGSFADDALLVLQIDMKDGTKKLLLRDDIMPDSSKHIMTYINNANVKRPKGIKQVLEERAADFAVKKYCSYHRISEQVLEEFAYY</sequence>
<organism evidence="1 2">
    <name type="scientific">Racocetra persica</name>
    <dbReference type="NCBI Taxonomy" id="160502"/>
    <lineage>
        <taxon>Eukaryota</taxon>
        <taxon>Fungi</taxon>
        <taxon>Fungi incertae sedis</taxon>
        <taxon>Mucoromycota</taxon>
        <taxon>Glomeromycotina</taxon>
        <taxon>Glomeromycetes</taxon>
        <taxon>Diversisporales</taxon>
        <taxon>Gigasporaceae</taxon>
        <taxon>Racocetra</taxon>
    </lineage>
</organism>
<accession>A0ACA9MA12</accession>
<protein>
    <submittedName>
        <fullName evidence="1">26168_t:CDS:1</fullName>
    </submittedName>
</protein>
<proteinExistence type="predicted"/>
<evidence type="ECO:0000313" key="1">
    <source>
        <dbReference type="EMBL" id="CAG8573952.1"/>
    </source>
</evidence>
<name>A0ACA9MA12_9GLOM</name>
<dbReference type="EMBL" id="CAJVQC010007007">
    <property type="protein sequence ID" value="CAG8573952.1"/>
    <property type="molecule type" value="Genomic_DNA"/>
</dbReference>
<keyword evidence="2" id="KW-1185">Reference proteome</keyword>